<feature type="chain" id="PRO_5017342749" evidence="1">
    <location>
        <begin position="20"/>
        <end position="547"/>
    </location>
</feature>
<dbReference type="Proteomes" id="UP000266441">
    <property type="component" value="Unassembled WGS sequence"/>
</dbReference>
<dbReference type="EMBL" id="QWET01000013">
    <property type="protein sequence ID" value="RIH64154.1"/>
    <property type="molecule type" value="Genomic_DNA"/>
</dbReference>
<keyword evidence="3" id="KW-1185">Reference proteome</keyword>
<dbReference type="InterPro" id="IPR026263">
    <property type="entry name" value="Alkaline_phosphatase_prok"/>
</dbReference>
<dbReference type="CDD" id="cd16016">
    <property type="entry name" value="AP-SPAP"/>
    <property type="match status" value="1"/>
</dbReference>
<name>A0A399CWT7_9BACT</name>
<dbReference type="OrthoDB" id="9766127at2"/>
<proteinExistence type="predicted"/>
<gene>
    <name evidence="2" type="ORF">D1164_16495</name>
</gene>
<accession>A0A399CWT7</accession>
<evidence type="ECO:0000313" key="3">
    <source>
        <dbReference type="Proteomes" id="UP000266441"/>
    </source>
</evidence>
<reference evidence="2 3" key="1">
    <citation type="journal article" date="2015" name="Int. J. Syst. Evol. Microbiol.">
        <title>Mariniphaga sediminis sp. nov., isolated from coastal sediment.</title>
        <authorList>
            <person name="Wang F.Q."/>
            <person name="Shen Q.Y."/>
            <person name="Chen G.J."/>
            <person name="Du Z.J."/>
        </authorList>
    </citation>
    <scope>NUCLEOTIDE SEQUENCE [LARGE SCALE GENOMIC DNA]</scope>
    <source>
        <strain evidence="2 3">SY21</strain>
    </source>
</reference>
<dbReference type="Pfam" id="PF01663">
    <property type="entry name" value="Phosphodiest"/>
    <property type="match status" value="1"/>
</dbReference>
<dbReference type="Gene3D" id="3.30.1360.150">
    <property type="match status" value="1"/>
</dbReference>
<organism evidence="2 3">
    <name type="scientific">Mariniphaga sediminis</name>
    <dbReference type="NCBI Taxonomy" id="1628158"/>
    <lineage>
        <taxon>Bacteria</taxon>
        <taxon>Pseudomonadati</taxon>
        <taxon>Bacteroidota</taxon>
        <taxon>Bacteroidia</taxon>
        <taxon>Marinilabiliales</taxon>
        <taxon>Prolixibacteraceae</taxon>
        <taxon>Mariniphaga</taxon>
    </lineage>
</organism>
<dbReference type="InterPro" id="IPR017850">
    <property type="entry name" value="Alkaline_phosphatase_core_sf"/>
</dbReference>
<dbReference type="SUPFAM" id="SSF53649">
    <property type="entry name" value="Alkaline phosphatase-like"/>
    <property type="match status" value="1"/>
</dbReference>
<protein>
    <submittedName>
        <fullName evidence="2">Alkaline phosphatase family protein</fullName>
    </submittedName>
</protein>
<comment type="caution">
    <text evidence="2">The sequence shown here is derived from an EMBL/GenBank/DDBJ whole genome shotgun (WGS) entry which is preliminary data.</text>
</comment>
<evidence type="ECO:0000313" key="2">
    <source>
        <dbReference type="EMBL" id="RIH64154.1"/>
    </source>
</evidence>
<dbReference type="PIRSF" id="PIRSF031924">
    <property type="entry name" value="Pi-irrepressible_AP"/>
    <property type="match status" value="1"/>
</dbReference>
<feature type="signal peptide" evidence="1">
    <location>
        <begin position="1"/>
        <end position="19"/>
    </location>
</feature>
<dbReference type="GO" id="GO:0004035">
    <property type="term" value="F:alkaline phosphatase activity"/>
    <property type="evidence" value="ECO:0007669"/>
    <property type="project" value="InterPro"/>
</dbReference>
<dbReference type="RefSeq" id="WP_119350986.1">
    <property type="nucleotide sequence ID" value="NZ_QWET01000013.1"/>
</dbReference>
<sequence length="547" mass="62684">MRRVSTLLLCLFFLGKLLAQSPSVYGPASQKPKVVIGLVVENMRPDYIQRYWNKFELNGFKKLFSEGAVCTNVNLLQHTQSYASGTATLFTGVTPSVHGIIGKTWYDRLRSKETECTEDDYYFTVGADTKFGNASPKKLLTNTFTDNLKIFSMGKSLIYSAAINRESAIFSAGHAADGAFWFDPESGRMVSSSFYISTFPDWVRDFNTENYPERYSYQNWVTLLPPKAYTESVEDEYVHEKGYFDLWNTFPHTIGRYTRKAESMTPFKTTPYANQVIKDFAIQLFEKEPIGEDETTDFVTVFFSSMDYENNSFGPTSVEMQDSYLHLDKYIAELISHVEQKYGKQNVLFFLTANTSASYPVKYLQEEFHLPVDYFMPENAIALLTSYLNVTYGQERWIEYYSGLQVYLNHDLIKKRKINLDEMREEASNFINQFEGVQLSMPANQLEKGNSGNGLLGTLYKSYTKDRSGDFLYLLKEGWQPGYKFKKVNFTDQSHIPLVFYGAGIQPKIIREKYNAIDLAPTLSDLLQIPRPDKSQGMAITPVLSEK</sequence>
<dbReference type="InterPro" id="IPR002591">
    <property type="entry name" value="Phosphodiest/P_Trfase"/>
</dbReference>
<dbReference type="AlphaFoldDB" id="A0A399CWT7"/>
<dbReference type="Gene3D" id="3.40.720.10">
    <property type="entry name" value="Alkaline Phosphatase, subunit A"/>
    <property type="match status" value="1"/>
</dbReference>
<keyword evidence="1" id="KW-0732">Signal</keyword>
<evidence type="ECO:0000256" key="1">
    <source>
        <dbReference type="SAM" id="SignalP"/>
    </source>
</evidence>